<keyword evidence="2" id="KW-0328">Glycosyltransferase</keyword>
<feature type="non-terminal residue" evidence="4">
    <location>
        <position position="78"/>
    </location>
</feature>
<reference evidence="4 5" key="1">
    <citation type="journal article" date="2018" name="Mol. Genet. Genomics">
        <title>The red deer Cervus elaphus genome CerEla1.0: sequencing, annotating, genes, and chromosomes.</title>
        <authorList>
            <person name="Bana N.A."/>
            <person name="Nyiri A."/>
            <person name="Nagy J."/>
            <person name="Frank K."/>
            <person name="Nagy T."/>
            <person name="Steger V."/>
            <person name="Schiller M."/>
            <person name="Lakatos P."/>
            <person name="Sugar L."/>
            <person name="Horn P."/>
            <person name="Barta E."/>
            <person name="Orosz L."/>
        </authorList>
    </citation>
    <scope>NUCLEOTIDE SEQUENCE [LARGE SCALE GENOMIC DNA]</scope>
    <source>
        <strain evidence="4">Hungarian</strain>
    </source>
</reference>
<evidence type="ECO:0000313" key="4">
    <source>
        <dbReference type="EMBL" id="OWK13664.1"/>
    </source>
</evidence>
<feature type="non-terminal residue" evidence="4">
    <location>
        <position position="1"/>
    </location>
</feature>
<accession>A0A212D6B3</accession>
<evidence type="ECO:0000256" key="1">
    <source>
        <dbReference type="ARBA" id="ARBA00009995"/>
    </source>
</evidence>
<dbReference type="SUPFAM" id="SSF53756">
    <property type="entry name" value="UDP-Glycosyltransferase/glycogen phosphorylase"/>
    <property type="match status" value="1"/>
</dbReference>
<sequence length="78" mass="8482">EIKEFVQSSGEDGFVVLSLGSKVVGRFSGNKPETLGNNTQLFKWIPQNDLLGHPKTKAFITHVGGNGISEAIYHVIPM</sequence>
<evidence type="ECO:0000256" key="3">
    <source>
        <dbReference type="ARBA" id="ARBA00022679"/>
    </source>
</evidence>
<evidence type="ECO:0000313" key="5">
    <source>
        <dbReference type="Proteomes" id="UP000242450"/>
    </source>
</evidence>
<protein>
    <submittedName>
        <fullName evidence="4">Uncharacterized protein</fullName>
    </submittedName>
</protein>
<gene>
    <name evidence="4" type="ORF">Celaphus_00017443</name>
</gene>
<dbReference type="EMBL" id="MKHE01000006">
    <property type="protein sequence ID" value="OWK13664.1"/>
    <property type="molecule type" value="Genomic_DNA"/>
</dbReference>
<dbReference type="GO" id="GO:0015020">
    <property type="term" value="F:glucuronosyltransferase activity"/>
    <property type="evidence" value="ECO:0007669"/>
    <property type="project" value="TreeGrafter"/>
</dbReference>
<dbReference type="InterPro" id="IPR002213">
    <property type="entry name" value="UDP_glucos_trans"/>
</dbReference>
<organism evidence="4 5">
    <name type="scientific">Cervus elaphus hippelaphus</name>
    <name type="common">European red deer</name>
    <dbReference type="NCBI Taxonomy" id="46360"/>
    <lineage>
        <taxon>Eukaryota</taxon>
        <taxon>Metazoa</taxon>
        <taxon>Chordata</taxon>
        <taxon>Craniata</taxon>
        <taxon>Vertebrata</taxon>
        <taxon>Euteleostomi</taxon>
        <taxon>Mammalia</taxon>
        <taxon>Eutheria</taxon>
        <taxon>Laurasiatheria</taxon>
        <taxon>Artiodactyla</taxon>
        <taxon>Ruminantia</taxon>
        <taxon>Pecora</taxon>
        <taxon>Cervidae</taxon>
        <taxon>Cervinae</taxon>
        <taxon>Cervus</taxon>
    </lineage>
</organism>
<dbReference type="OrthoDB" id="5835829at2759"/>
<name>A0A212D6B3_CEREH</name>
<comment type="caution">
    <text evidence="4">The sequence shown here is derived from an EMBL/GenBank/DDBJ whole genome shotgun (WGS) entry which is preliminary data.</text>
</comment>
<dbReference type="AlphaFoldDB" id="A0A212D6B3"/>
<dbReference type="InterPro" id="IPR050271">
    <property type="entry name" value="UDP-glycosyltransferase"/>
</dbReference>
<dbReference type="PANTHER" id="PTHR48043:SF160">
    <property type="entry name" value="UDP-GLUCURONOSYLTRANSFERASE 2B33"/>
    <property type="match status" value="1"/>
</dbReference>
<keyword evidence="3" id="KW-0808">Transferase</keyword>
<comment type="similarity">
    <text evidence="1">Belongs to the UDP-glycosyltransferase family.</text>
</comment>
<proteinExistence type="inferred from homology"/>
<dbReference type="PANTHER" id="PTHR48043">
    <property type="entry name" value="EG:EG0003.4 PROTEIN-RELATED"/>
    <property type="match status" value="1"/>
</dbReference>
<keyword evidence="5" id="KW-1185">Reference proteome</keyword>
<dbReference type="Gene3D" id="3.40.50.2000">
    <property type="entry name" value="Glycogen Phosphorylase B"/>
    <property type="match status" value="1"/>
</dbReference>
<evidence type="ECO:0000256" key="2">
    <source>
        <dbReference type="ARBA" id="ARBA00022676"/>
    </source>
</evidence>
<dbReference type="Proteomes" id="UP000242450">
    <property type="component" value="Chromosome 6"/>
</dbReference>
<dbReference type="Pfam" id="PF00201">
    <property type="entry name" value="UDPGT"/>
    <property type="match status" value="1"/>
</dbReference>